<dbReference type="InParanoid" id="D6TK22"/>
<dbReference type="AlphaFoldDB" id="D6TK22"/>
<reference evidence="1 2" key="1">
    <citation type="journal article" date="2011" name="Stand. Genomic Sci.">
        <title>Non-contiguous finished genome sequence and contextual data of the filamentous soil bacterium Ktedonobacter racemifer type strain (SOSP1-21).</title>
        <authorList>
            <person name="Chang Y.J."/>
            <person name="Land M."/>
            <person name="Hauser L."/>
            <person name="Chertkov O."/>
            <person name="Del Rio T.G."/>
            <person name="Nolan M."/>
            <person name="Copeland A."/>
            <person name="Tice H."/>
            <person name="Cheng J.F."/>
            <person name="Lucas S."/>
            <person name="Han C."/>
            <person name="Goodwin L."/>
            <person name="Pitluck S."/>
            <person name="Ivanova N."/>
            <person name="Ovchinikova G."/>
            <person name="Pati A."/>
            <person name="Chen A."/>
            <person name="Palaniappan K."/>
            <person name="Mavromatis K."/>
            <person name="Liolios K."/>
            <person name="Brettin T."/>
            <person name="Fiebig A."/>
            <person name="Rohde M."/>
            <person name="Abt B."/>
            <person name="Goker M."/>
            <person name="Detter J.C."/>
            <person name="Woyke T."/>
            <person name="Bristow J."/>
            <person name="Eisen J.A."/>
            <person name="Markowitz V."/>
            <person name="Hugenholtz P."/>
            <person name="Kyrpides N.C."/>
            <person name="Klenk H.P."/>
            <person name="Lapidus A."/>
        </authorList>
    </citation>
    <scope>NUCLEOTIDE SEQUENCE [LARGE SCALE GENOMIC DNA]</scope>
    <source>
        <strain evidence="2">DSM 44963</strain>
    </source>
</reference>
<organism evidence="1 2">
    <name type="scientific">Ktedonobacter racemifer DSM 44963</name>
    <dbReference type="NCBI Taxonomy" id="485913"/>
    <lineage>
        <taxon>Bacteria</taxon>
        <taxon>Bacillati</taxon>
        <taxon>Chloroflexota</taxon>
        <taxon>Ktedonobacteria</taxon>
        <taxon>Ktedonobacterales</taxon>
        <taxon>Ktedonobacteraceae</taxon>
        <taxon>Ktedonobacter</taxon>
    </lineage>
</organism>
<dbReference type="Proteomes" id="UP000004508">
    <property type="component" value="Unassembled WGS sequence"/>
</dbReference>
<dbReference type="EMBL" id="ADVG01000001">
    <property type="protein sequence ID" value="EFH89779.1"/>
    <property type="molecule type" value="Genomic_DNA"/>
</dbReference>
<comment type="caution">
    <text evidence="1">The sequence shown here is derived from an EMBL/GenBank/DDBJ whole genome shotgun (WGS) entry which is preliminary data.</text>
</comment>
<sequence length="93" mass="10575">MPLDQSPQRFWIHPKSLSNLPQWHFLISQKECLFSLVTMRVPSPGSGDDLLCHPVAVDYFFLIAFKERSTKANMGKTLGFGRALQLFAVPGRR</sequence>
<accession>D6TK22</accession>
<gene>
    <name evidence="1" type="ORF">Krac_11347</name>
</gene>
<evidence type="ECO:0000313" key="2">
    <source>
        <dbReference type="Proteomes" id="UP000004508"/>
    </source>
</evidence>
<name>D6TK22_KTERA</name>
<keyword evidence="2" id="KW-1185">Reference proteome</keyword>
<evidence type="ECO:0000313" key="1">
    <source>
        <dbReference type="EMBL" id="EFH89779.1"/>
    </source>
</evidence>
<proteinExistence type="predicted"/>
<protein>
    <submittedName>
        <fullName evidence="1">Uncharacterized protein</fullName>
    </submittedName>
</protein>